<evidence type="ECO:0000256" key="2">
    <source>
        <dbReference type="ARBA" id="ARBA00023125"/>
    </source>
</evidence>
<dbReference type="PANTHER" id="PTHR47506:SF1">
    <property type="entry name" value="HTH-TYPE TRANSCRIPTIONAL REGULATOR YJDC"/>
    <property type="match status" value="1"/>
</dbReference>
<evidence type="ECO:0000313" key="7">
    <source>
        <dbReference type="Proteomes" id="UP000559010"/>
    </source>
</evidence>
<evidence type="ECO:0000256" key="3">
    <source>
        <dbReference type="ARBA" id="ARBA00023163"/>
    </source>
</evidence>
<dbReference type="RefSeq" id="WP_169685058.1">
    <property type="nucleotide sequence ID" value="NZ_JABBNU010000015.1"/>
</dbReference>
<keyword evidence="2 4" id="KW-0238">DNA-binding</keyword>
<dbReference type="Pfam" id="PF00440">
    <property type="entry name" value="TetR_N"/>
    <property type="match status" value="1"/>
</dbReference>
<feature type="domain" description="HTH tetR-type" evidence="5">
    <location>
        <begin position="6"/>
        <end position="66"/>
    </location>
</feature>
<dbReference type="Gene3D" id="1.10.10.60">
    <property type="entry name" value="Homeodomain-like"/>
    <property type="match status" value="1"/>
</dbReference>
<evidence type="ECO:0000259" key="5">
    <source>
        <dbReference type="PROSITE" id="PS50977"/>
    </source>
</evidence>
<evidence type="ECO:0000313" key="6">
    <source>
        <dbReference type="EMBL" id="NMM50692.1"/>
    </source>
</evidence>
<name>A0A848JCG4_9BACT</name>
<dbReference type="InterPro" id="IPR001647">
    <property type="entry name" value="HTH_TetR"/>
</dbReference>
<keyword evidence="3" id="KW-0804">Transcription</keyword>
<dbReference type="Proteomes" id="UP000559010">
    <property type="component" value="Unassembled WGS sequence"/>
</dbReference>
<dbReference type="PROSITE" id="PS50977">
    <property type="entry name" value="HTH_TETR_2"/>
    <property type="match status" value="1"/>
</dbReference>
<sequence>MTRKKNFDQDLVLEKAIELFWQKGFAATSMQDLVDHLGISRSSLYDTYGGKENLFKESFALYRSKNIERVKSFLESQPDVKEGLRKLFEYAIEESVNDEDRKGCFVVNTTTELVPSDNKLVPILKSNKASFENLFFEYLKKGEDSNQITKGKDLKSIASLLFTIYNGLKVVGKIAADKKSLTSSVSLVLSLLD</sequence>
<dbReference type="PRINTS" id="PR00455">
    <property type="entry name" value="HTHTETR"/>
</dbReference>
<dbReference type="GO" id="GO:0003677">
    <property type="term" value="F:DNA binding"/>
    <property type="evidence" value="ECO:0007669"/>
    <property type="project" value="UniProtKB-UniRule"/>
</dbReference>
<organism evidence="6 7">
    <name type="scientific">Marinigracilibium pacificum</name>
    <dbReference type="NCBI Taxonomy" id="2729599"/>
    <lineage>
        <taxon>Bacteria</taxon>
        <taxon>Pseudomonadati</taxon>
        <taxon>Bacteroidota</taxon>
        <taxon>Cytophagia</taxon>
        <taxon>Cytophagales</taxon>
        <taxon>Flammeovirgaceae</taxon>
        <taxon>Marinigracilibium</taxon>
    </lineage>
</organism>
<reference evidence="6 7" key="1">
    <citation type="submission" date="2020-04" db="EMBL/GenBank/DDBJ databases">
        <title>Flammeovirgaceae bacterium KN852 isolated from deep sea.</title>
        <authorList>
            <person name="Zhang D.-C."/>
        </authorList>
    </citation>
    <scope>NUCLEOTIDE SEQUENCE [LARGE SCALE GENOMIC DNA]</scope>
    <source>
        <strain evidence="6 7">KN852</strain>
    </source>
</reference>
<dbReference type="InterPro" id="IPR036271">
    <property type="entry name" value="Tet_transcr_reg_TetR-rel_C_sf"/>
</dbReference>
<dbReference type="AlphaFoldDB" id="A0A848JCG4"/>
<dbReference type="EMBL" id="JABBNU010000015">
    <property type="protein sequence ID" value="NMM50692.1"/>
    <property type="molecule type" value="Genomic_DNA"/>
</dbReference>
<keyword evidence="7" id="KW-1185">Reference proteome</keyword>
<evidence type="ECO:0000256" key="4">
    <source>
        <dbReference type="PROSITE-ProRule" id="PRU00335"/>
    </source>
</evidence>
<dbReference type="InterPro" id="IPR009057">
    <property type="entry name" value="Homeodomain-like_sf"/>
</dbReference>
<feature type="DNA-binding region" description="H-T-H motif" evidence="4">
    <location>
        <begin position="29"/>
        <end position="48"/>
    </location>
</feature>
<dbReference type="Gene3D" id="1.10.357.10">
    <property type="entry name" value="Tetracycline Repressor, domain 2"/>
    <property type="match status" value="1"/>
</dbReference>
<accession>A0A848JCG4</accession>
<keyword evidence="1" id="KW-0805">Transcription regulation</keyword>
<protein>
    <submittedName>
        <fullName evidence="6">TetR/AcrR family transcriptional regulator</fullName>
    </submittedName>
</protein>
<dbReference type="SUPFAM" id="SSF46689">
    <property type="entry name" value="Homeodomain-like"/>
    <property type="match status" value="1"/>
</dbReference>
<dbReference type="PANTHER" id="PTHR47506">
    <property type="entry name" value="TRANSCRIPTIONAL REGULATORY PROTEIN"/>
    <property type="match status" value="1"/>
</dbReference>
<gene>
    <name evidence="6" type="ORF">HH304_19945</name>
</gene>
<comment type="caution">
    <text evidence="6">The sequence shown here is derived from an EMBL/GenBank/DDBJ whole genome shotgun (WGS) entry which is preliminary data.</text>
</comment>
<proteinExistence type="predicted"/>
<dbReference type="SUPFAM" id="SSF48498">
    <property type="entry name" value="Tetracyclin repressor-like, C-terminal domain"/>
    <property type="match status" value="1"/>
</dbReference>
<evidence type="ECO:0000256" key="1">
    <source>
        <dbReference type="ARBA" id="ARBA00023015"/>
    </source>
</evidence>